<dbReference type="PANTHER" id="PTHR32322">
    <property type="entry name" value="INNER MEMBRANE TRANSPORTER"/>
    <property type="match status" value="1"/>
</dbReference>
<feature type="transmembrane region" description="Helical" evidence="7">
    <location>
        <begin position="160"/>
        <end position="183"/>
    </location>
</feature>
<evidence type="ECO:0000256" key="7">
    <source>
        <dbReference type="SAM" id="Phobius"/>
    </source>
</evidence>
<sequence length="308" mass="33593">MGKKNGVFFGLFSGILWALDTILMGIILNNSVFKDYVFVAPFIATFLHDLCSSIFLLVYNIICGRIELLKDLFNKRSSLIIVFAAIFGGPLGMTGYILSIKYIGASNTAIISAMYPAVGMIISYIFLKEKITRKGLLGLVLVIISTMILGMSASEEPKNLLLGLLFSMFCVFGWGCESVIISYGLKEEILPDIALQIRQGVSAIVYGILIIPIFTDYGAIFYVASSNLMWLLIVTSIAGSVSYLFYYRAIDKLGPVKAMGLNISYSAWAVILGLLFGGSISILQLILCILVITGSLLSTDSSKELQIN</sequence>
<organism evidence="9 10">
    <name type="scientific">Candidatus Vagococcus giribetii</name>
    <dbReference type="NCBI Taxonomy" id="2230876"/>
    <lineage>
        <taxon>Bacteria</taxon>
        <taxon>Bacillati</taxon>
        <taxon>Bacillota</taxon>
        <taxon>Bacilli</taxon>
        <taxon>Lactobacillales</taxon>
        <taxon>Enterococcaceae</taxon>
        <taxon>Vagococcus</taxon>
    </lineage>
</organism>
<dbReference type="EMBL" id="JAFLVX010000024">
    <property type="protein sequence ID" value="MBO0477316.1"/>
    <property type="molecule type" value="Genomic_DNA"/>
</dbReference>
<gene>
    <name evidence="9" type="ORF">DOK76_09545</name>
</gene>
<evidence type="ECO:0000256" key="2">
    <source>
        <dbReference type="ARBA" id="ARBA00007362"/>
    </source>
</evidence>
<evidence type="ECO:0000259" key="8">
    <source>
        <dbReference type="Pfam" id="PF00892"/>
    </source>
</evidence>
<comment type="subcellular location">
    <subcellularLocation>
        <location evidence="1">Cell membrane</location>
        <topology evidence="1">Multi-pass membrane protein</topology>
    </subcellularLocation>
</comment>
<dbReference type="SUPFAM" id="SSF103481">
    <property type="entry name" value="Multidrug resistance efflux transporter EmrE"/>
    <property type="match status" value="2"/>
</dbReference>
<name>A0ABS3HU88_9ENTE</name>
<keyword evidence="3" id="KW-1003">Cell membrane</keyword>
<dbReference type="Gene3D" id="1.10.3730.20">
    <property type="match status" value="1"/>
</dbReference>
<feature type="transmembrane region" description="Helical" evidence="7">
    <location>
        <begin position="136"/>
        <end position="154"/>
    </location>
</feature>
<dbReference type="Proteomes" id="UP000664857">
    <property type="component" value="Unassembled WGS sequence"/>
</dbReference>
<reference evidence="9 10" key="1">
    <citation type="submission" date="2021-03" db="EMBL/GenBank/DDBJ databases">
        <title>Enterococcal diversity collection.</title>
        <authorList>
            <person name="Gilmore M.S."/>
            <person name="Schwartzman J."/>
            <person name="Van Tyne D."/>
            <person name="Martin M."/>
            <person name="Earl A.M."/>
            <person name="Manson A.L."/>
            <person name="Straub T."/>
            <person name="Salamzade R."/>
            <person name="Saavedra J."/>
            <person name="Lebreton F."/>
            <person name="Prichula J."/>
            <person name="Schaufler K."/>
            <person name="Gaca A."/>
            <person name="Sgardioli B."/>
            <person name="Wagenaar J."/>
            <person name="Strong T."/>
        </authorList>
    </citation>
    <scope>NUCLEOTIDE SEQUENCE [LARGE SCALE GENOMIC DNA]</scope>
    <source>
        <strain evidence="9 10">DIV0080</strain>
    </source>
</reference>
<evidence type="ECO:0000256" key="6">
    <source>
        <dbReference type="ARBA" id="ARBA00023136"/>
    </source>
</evidence>
<dbReference type="RefSeq" id="WP_206967168.1">
    <property type="nucleotide sequence ID" value="NZ_JAFLVX010000024.1"/>
</dbReference>
<proteinExistence type="inferred from homology"/>
<feature type="transmembrane region" description="Helical" evidence="7">
    <location>
        <begin position="228"/>
        <end position="246"/>
    </location>
</feature>
<comment type="caution">
    <text evidence="9">The sequence shown here is derived from an EMBL/GenBank/DDBJ whole genome shotgun (WGS) entry which is preliminary data.</text>
</comment>
<dbReference type="InterPro" id="IPR037185">
    <property type="entry name" value="EmrE-like"/>
</dbReference>
<dbReference type="InterPro" id="IPR050638">
    <property type="entry name" value="AA-Vitamin_Transporters"/>
</dbReference>
<dbReference type="PANTHER" id="PTHR32322:SF18">
    <property type="entry name" value="S-ADENOSYLMETHIONINE_S-ADENOSYLHOMOCYSTEINE TRANSPORTER"/>
    <property type="match status" value="1"/>
</dbReference>
<evidence type="ECO:0000313" key="9">
    <source>
        <dbReference type="EMBL" id="MBO0477316.1"/>
    </source>
</evidence>
<feature type="transmembrane region" description="Helical" evidence="7">
    <location>
        <begin position="7"/>
        <end position="30"/>
    </location>
</feature>
<keyword evidence="5 7" id="KW-1133">Transmembrane helix</keyword>
<evidence type="ECO:0000256" key="3">
    <source>
        <dbReference type="ARBA" id="ARBA00022475"/>
    </source>
</evidence>
<keyword evidence="6 7" id="KW-0472">Membrane</keyword>
<keyword evidence="10" id="KW-1185">Reference proteome</keyword>
<evidence type="ECO:0000313" key="10">
    <source>
        <dbReference type="Proteomes" id="UP000664857"/>
    </source>
</evidence>
<keyword evidence="4 7" id="KW-0812">Transmembrane</keyword>
<feature type="transmembrane region" description="Helical" evidence="7">
    <location>
        <begin position="36"/>
        <end position="59"/>
    </location>
</feature>
<protein>
    <submittedName>
        <fullName evidence="9">DMT family transporter</fullName>
    </submittedName>
</protein>
<feature type="transmembrane region" description="Helical" evidence="7">
    <location>
        <begin position="203"/>
        <end position="222"/>
    </location>
</feature>
<dbReference type="InterPro" id="IPR000620">
    <property type="entry name" value="EamA_dom"/>
</dbReference>
<accession>A0ABS3HU88</accession>
<feature type="transmembrane region" description="Helical" evidence="7">
    <location>
        <begin position="267"/>
        <end position="292"/>
    </location>
</feature>
<evidence type="ECO:0000256" key="5">
    <source>
        <dbReference type="ARBA" id="ARBA00022989"/>
    </source>
</evidence>
<comment type="similarity">
    <text evidence="2">Belongs to the EamA transporter family.</text>
</comment>
<feature type="domain" description="EamA" evidence="8">
    <location>
        <begin position="5"/>
        <end position="149"/>
    </location>
</feature>
<evidence type="ECO:0000256" key="4">
    <source>
        <dbReference type="ARBA" id="ARBA00022692"/>
    </source>
</evidence>
<dbReference type="Pfam" id="PF00892">
    <property type="entry name" value="EamA"/>
    <property type="match status" value="1"/>
</dbReference>
<feature type="transmembrane region" description="Helical" evidence="7">
    <location>
        <begin position="109"/>
        <end position="127"/>
    </location>
</feature>
<evidence type="ECO:0000256" key="1">
    <source>
        <dbReference type="ARBA" id="ARBA00004651"/>
    </source>
</evidence>
<feature type="transmembrane region" description="Helical" evidence="7">
    <location>
        <begin position="79"/>
        <end position="103"/>
    </location>
</feature>